<accession>A0A397T5N7</accession>
<keyword evidence="3" id="KW-1185">Reference proteome</keyword>
<feature type="transmembrane region" description="Helical" evidence="1">
    <location>
        <begin position="140"/>
        <end position="165"/>
    </location>
</feature>
<dbReference type="AlphaFoldDB" id="A0A397T5N7"/>
<feature type="transmembrane region" description="Helical" evidence="1">
    <location>
        <begin position="20"/>
        <end position="44"/>
    </location>
</feature>
<feature type="transmembrane region" description="Helical" evidence="1">
    <location>
        <begin position="91"/>
        <end position="111"/>
    </location>
</feature>
<feature type="transmembrane region" description="Helical" evidence="1">
    <location>
        <begin position="56"/>
        <end position="79"/>
    </location>
</feature>
<evidence type="ECO:0008006" key="4">
    <source>
        <dbReference type="Google" id="ProtNLM"/>
    </source>
</evidence>
<keyword evidence="1" id="KW-1133">Transmembrane helix</keyword>
<name>A0A397T5N7_9GLOM</name>
<comment type="caution">
    <text evidence="2">The sequence shown here is derived from an EMBL/GenBank/DDBJ whole genome shotgun (WGS) entry which is preliminary data.</text>
</comment>
<dbReference type="OrthoDB" id="2393748at2759"/>
<gene>
    <name evidence="2" type="ORF">C1645_762020</name>
</gene>
<evidence type="ECO:0000313" key="3">
    <source>
        <dbReference type="Proteomes" id="UP000265703"/>
    </source>
</evidence>
<organism evidence="2 3">
    <name type="scientific">Glomus cerebriforme</name>
    <dbReference type="NCBI Taxonomy" id="658196"/>
    <lineage>
        <taxon>Eukaryota</taxon>
        <taxon>Fungi</taxon>
        <taxon>Fungi incertae sedis</taxon>
        <taxon>Mucoromycota</taxon>
        <taxon>Glomeromycotina</taxon>
        <taxon>Glomeromycetes</taxon>
        <taxon>Glomerales</taxon>
        <taxon>Glomeraceae</taxon>
        <taxon>Glomus</taxon>
    </lineage>
</organism>
<keyword evidence="1" id="KW-0472">Membrane</keyword>
<reference evidence="2 3" key="1">
    <citation type="submission" date="2018-06" db="EMBL/GenBank/DDBJ databases">
        <title>Comparative genomics reveals the genomic features of Rhizophagus irregularis, R. cerebriforme, R. diaphanum and Gigaspora rosea, and their symbiotic lifestyle signature.</title>
        <authorList>
            <person name="Morin E."/>
            <person name="San Clemente H."/>
            <person name="Chen E.C.H."/>
            <person name="De La Providencia I."/>
            <person name="Hainaut M."/>
            <person name="Kuo A."/>
            <person name="Kohler A."/>
            <person name="Murat C."/>
            <person name="Tang N."/>
            <person name="Roy S."/>
            <person name="Loubradou J."/>
            <person name="Henrissat B."/>
            <person name="Grigoriev I.V."/>
            <person name="Corradi N."/>
            <person name="Roux C."/>
            <person name="Martin F.M."/>
        </authorList>
    </citation>
    <scope>NUCLEOTIDE SEQUENCE [LARGE SCALE GENOMIC DNA]</scope>
    <source>
        <strain evidence="2 3">DAOM 227022</strain>
    </source>
</reference>
<evidence type="ECO:0000256" key="1">
    <source>
        <dbReference type="SAM" id="Phobius"/>
    </source>
</evidence>
<proteinExistence type="predicted"/>
<dbReference type="Proteomes" id="UP000265703">
    <property type="component" value="Unassembled WGS sequence"/>
</dbReference>
<dbReference type="EMBL" id="QKYT01000100">
    <property type="protein sequence ID" value="RIA93640.1"/>
    <property type="molecule type" value="Genomic_DNA"/>
</dbReference>
<keyword evidence="1" id="KW-0812">Transmembrane</keyword>
<sequence>MEIIQGYSNFCFCIGLRTGVIISSILWMIEGIVLSIFLVIQVIGGEKVTTLSVLSIILSIYFIILSIISIFGLTSLIVYKSTPLLRMYSYTSWFFAVFINVVLSMVSNIALMVSKDTFINDCKEKGNDLDYCKNTINYKLFWLGIVLFFQVSLHFYFSIILRAYVKHCVHVERKQKKKQRKQRNFTKHLSDTSVYNIKVDKMFDAREQIEQIISIFMF</sequence>
<protein>
    <recommendedName>
        <fullName evidence="4">MARVEL domain-containing protein</fullName>
    </recommendedName>
</protein>
<evidence type="ECO:0000313" key="2">
    <source>
        <dbReference type="EMBL" id="RIA93640.1"/>
    </source>
</evidence>